<evidence type="ECO:0000313" key="1">
    <source>
        <dbReference type="EMBL" id="MCC2124783.1"/>
    </source>
</evidence>
<gene>
    <name evidence="1" type="ORF">LKD36_01165</name>
</gene>
<protein>
    <submittedName>
        <fullName evidence="1">Uncharacterized protein</fullName>
    </submittedName>
</protein>
<comment type="caution">
    <text evidence="1">The sequence shown here is derived from an EMBL/GenBank/DDBJ whole genome shotgun (WGS) entry which is preliminary data.</text>
</comment>
<dbReference type="AlphaFoldDB" id="A0AAE3A5T8"/>
<proteinExistence type="predicted"/>
<reference evidence="1 2" key="1">
    <citation type="submission" date="2021-10" db="EMBL/GenBank/DDBJ databases">
        <title>Anaerobic single-cell dispensing facilitates the cultivation of human gut bacteria.</title>
        <authorList>
            <person name="Afrizal A."/>
        </authorList>
    </citation>
    <scope>NUCLEOTIDE SEQUENCE [LARGE SCALE GENOMIC DNA]</scope>
    <source>
        <strain evidence="1 2">CLA-AA-H276</strain>
    </source>
</reference>
<keyword evidence="2" id="KW-1185">Reference proteome</keyword>
<dbReference type="RefSeq" id="WP_308458338.1">
    <property type="nucleotide sequence ID" value="NZ_JAJEPS010000001.1"/>
</dbReference>
<dbReference type="Proteomes" id="UP001198220">
    <property type="component" value="Unassembled WGS sequence"/>
</dbReference>
<accession>A0AAE3A5T8</accession>
<evidence type="ECO:0000313" key="2">
    <source>
        <dbReference type="Proteomes" id="UP001198220"/>
    </source>
</evidence>
<name>A0AAE3A5T8_9FIRM</name>
<organism evidence="1 2">
    <name type="scientific">Hominiventricola filiformis</name>
    <dbReference type="NCBI Taxonomy" id="2885352"/>
    <lineage>
        <taxon>Bacteria</taxon>
        <taxon>Bacillati</taxon>
        <taxon>Bacillota</taxon>
        <taxon>Clostridia</taxon>
        <taxon>Lachnospirales</taxon>
        <taxon>Lachnospiraceae</taxon>
        <taxon>Hominiventricola</taxon>
    </lineage>
</organism>
<sequence length="129" mass="13724">MSGKLIKTVGAANRPVYFKDGVPSQCSCTVDKSVPSNAVFTDRTASIITKKFYKGKVTIGDHGTTDIPLATPSGYTYAGILDAWPIGTVASLYLDRDGSTSSKAKVWSPNSGSVTFSNIGVEVQYYKNS</sequence>
<dbReference type="EMBL" id="JAJEPS010000001">
    <property type="protein sequence ID" value="MCC2124783.1"/>
    <property type="molecule type" value="Genomic_DNA"/>
</dbReference>